<dbReference type="GO" id="GO:0005730">
    <property type="term" value="C:nucleolus"/>
    <property type="evidence" value="ECO:0007669"/>
    <property type="project" value="UniProtKB-SubCell"/>
</dbReference>
<dbReference type="InterPro" id="IPR039883">
    <property type="entry name" value="Fcf2/DNTTIP2"/>
</dbReference>
<comment type="caution">
    <text evidence="5">The sequence shown here is derived from an EMBL/GenBank/DDBJ whole genome shotgun (WGS) entry which is preliminary data.</text>
</comment>
<feature type="compositionally biased region" description="Basic and acidic residues" evidence="3">
    <location>
        <begin position="152"/>
        <end position="165"/>
    </location>
</feature>
<organism evidence="5 6">
    <name type="scientific">Lithospermum erythrorhizon</name>
    <name type="common">Purple gromwell</name>
    <name type="synonym">Lithospermum officinale var. erythrorhizon</name>
    <dbReference type="NCBI Taxonomy" id="34254"/>
    <lineage>
        <taxon>Eukaryota</taxon>
        <taxon>Viridiplantae</taxon>
        <taxon>Streptophyta</taxon>
        <taxon>Embryophyta</taxon>
        <taxon>Tracheophyta</taxon>
        <taxon>Spermatophyta</taxon>
        <taxon>Magnoliopsida</taxon>
        <taxon>eudicotyledons</taxon>
        <taxon>Gunneridae</taxon>
        <taxon>Pentapetalae</taxon>
        <taxon>asterids</taxon>
        <taxon>lamiids</taxon>
        <taxon>Boraginales</taxon>
        <taxon>Boraginaceae</taxon>
        <taxon>Boraginoideae</taxon>
        <taxon>Lithospermeae</taxon>
        <taxon>Lithospermum</taxon>
    </lineage>
</organism>
<comment type="subcellular location">
    <subcellularLocation>
        <location evidence="1">Nucleus</location>
        <location evidence="1">Nucleolus</location>
    </subcellularLocation>
</comment>
<sequence length="180" mass="20756">MVGLKWEPKVAGFGCSSKATDPSLRPNSELVDGLFVPPSDPKKVNKMLKKQLKDTAGMNWFDMGAPTVTAELKMDLELLKLRSVMDPKRHYKKTHFKSKSLPKYFQVGTVIEPATEFYTSRLTNKERKPRFAHELLSDASLAQYRKRKVREIEDKNRPAGVDKWKIRGQSSRQRAKNRRH</sequence>
<dbReference type="Pfam" id="PF08698">
    <property type="entry name" value="Fcf2"/>
    <property type="match status" value="1"/>
</dbReference>
<dbReference type="InterPro" id="IPR014810">
    <property type="entry name" value="Fcf2_C"/>
</dbReference>
<dbReference type="GO" id="GO:0006396">
    <property type="term" value="P:RNA processing"/>
    <property type="evidence" value="ECO:0007669"/>
    <property type="project" value="TreeGrafter"/>
</dbReference>
<evidence type="ECO:0000256" key="2">
    <source>
        <dbReference type="ARBA" id="ARBA00023242"/>
    </source>
</evidence>
<feature type="domain" description="Fcf2 pre-rRNA processing C-terminal" evidence="4">
    <location>
        <begin position="53"/>
        <end position="148"/>
    </location>
</feature>
<keyword evidence="2" id="KW-0539">Nucleus</keyword>
<dbReference type="EMBL" id="BAABME010016539">
    <property type="protein sequence ID" value="GAA0146382.1"/>
    <property type="molecule type" value="Genomic_DNA"/>
</dbReference>
<keyword evidence="6" id="KW-1185">Reference proteome</keyword>
<evidence type="ECO:0000259" key="4">
    <source>
        <dbReference type="Pfam" id="PF08698"/>
    </source>
</evidence>
<dbReference type="PANTHER" id="PTHR21686:SF12">
    <property type="entry name" value="DEOXYNUCLEOTIDYLTRANSFERASE TERMINAL-INTERACTING PROTEIN 2"/>
    <property type="match status" value="1"/>
</dbReference>
<dbReference type="GO" id="GO:0003723">
    <property type="term" value="F:RNA binding"/>
    <property type="evidence" value="ECO:0007669"/>
    <property type="project" value="TreeGrafter"/>
</dbReference>
<evidence type="ECO:0000256" key="1">
    <source>
        <dbReference type="ARBA" id="ARBA00004604"/>
    </source>
</evidence>
<gene>
    <name evidence="5" type="ORF">LIER_36301</name>
</gene>
<evidence type="ECO:0000313" key="6">
    <source>
        <dbReference type="Proteomes" id="UP001454036"/>
    </source>
</evidence>
<protein>
    <recommendedName>
        <fullName evidence="4">Fcf2 pre-rRNA processing C-terminal domain-containing protein</fullName>
    </recommendedName>
</protein>
<evidence type="ECO:0000313" key="5">
    <source>
        <dbReference type="EMBL" id="GAA0146382.1"/>
    </source>
</evidence>
<name>A0AAV3P8R3_LITER</name>
<dbReference type="PANTHER" id="PTHR21686">
    <property type="entry name" value="DEOXYNUCLEOTIDYLTRANSFERASE TERMINAL-INTERACTING PROTEIN 2"/>
    <property type="match status" value="1"/>
</dbReference>
<reference evidence="5 6" key="1">
    <citation type="submission" date="2024-01" db="EMBL/GenBank/DDBJ databases">
        <title>The complete chloroplast genome sequence of Lithospermum erythrorhizon: insights into the phylogenetic relationship among Boraginaceae species and the maternal lineages of purple gromwells.</title>
        <authorList>
            <person name="Okada T."/>
            <person name="Watanabe K."/>
        </authorList>
    </citation>
    <scope>NUCLEOTIDE SEQUENCE [LARGE SCALE GENOMIC DNA]</scope>
</reference>
<dbReference type="Proteomes" id="UP001454036">
    <property type="component" value="Unassembled WGS sequence"/>
</dbReference>
<dbReference type="AlphaFoldDB" id="A0AAV3P8R3"/>
<evidence type="ECO:0000256" key="3">
    <source>
        <dbReference type="SAM" id="MobiDB-lite"/>
    </source>
</evidence>
<proteinExistence type="predicted"/>
<accession>A0AAV3P8R3</accession>
<feature type="region of interest" description="Disordered" evidence="3">
    <location>
        <begin position="152"/>
        <end position="180"/>
    </location>
</feature>